<protein>
    <recommendedName>
        <fullName evidence="4">Lipoprotein</fullName>
    </recommendedName>
</protein>
<proteinExistence type="predicted"/>
<dbReference type="HOGENOM" id="CLU_569531_0_0_0"/>
<evidence type="ECO:0008006" key="4">
    <source>
        <dbReference type="Google" id="ProtNLM"/>
    </source>
</evidence>
<evidence type="ECO:0000313" key="2">
    <source>
        <dbReference type="EMBL" id="ADV68229.1"/>
    </source>
</evidence>
<dbReference type="Proteomes" id="UP000008635">
    <property type="component" value="Chromosome"/>
</dbReference>
<feature type="signal peptide" evidence="1">
    <location>
        <begin position="1"/>
        <end position="21"/>
    </location>
</feature>
<dbReference type="eggNOG" id="ENOG5033FRM">
    <property type="taxonomic scope" value="Bacteria"/>
</dbReference>
<dbReference type="EMBL" id="CP002454">
    <property type="protein sequence ID" value="ADV68229.1"/>
    <property type="molecule type" value="Genomic_DNA"/>
</dbReference>
<feature type="chain" id="PRO_5003228542" description="Lipoprotein" evidence="1">
    <location>
        <begin position="22"/>
        <end position="479"/>
    </location>
</feature>
<organism evidence="2 3">
    <name type="scientific">Deinococcus maricopensis (strain DSM 21211 / LMG 22137 / NRRL B-23946 / LB-34)</name>
    <dbReference type="NCBI Taxonomy" id="709986"/>
    <lineage>
        <taxon>Bacteria</taxon>
        <taxon>Thermotogati</taxon>
        <taxon>Deinococcota</taxon>
        <taxon>Deinococci</taxon>
        <taxon>Deinococcales</taxon>
        <taxon>Deinococcaceae</taxon>
        <taxon>Deinococcus</taxon>
    </lineage>
</organism>
<sequence length="479" mass="51747" precursor="true">MRTRPLLALAAALTLAACTQAPTSPSADLVTLTLDNPLRTLAPQGLPTDRNGQSAVTKLKVTIKDERGQPVTFNDQNVYQADGPRAFLTLTPDSPNLTFTVPRGTYTFESVGTTNKNNFLAYGQTTPQAVQSPQQHVRLVVHTLVDPRSPALSSRLPSSSVFMNDELELTLGVGAYDFVEYPDVSDPAAYLTYRVPTSDLSEVTYTVSAGQGTILSSSKVGARVRVTDGDADNLFRVTATFKAWAAASDGSQTATLRTFTTTRTHNFQHSTSGADFRAPSVTVRKLAPVTVGQPLTIQGTASDRETGIAALRVYQGPVLIGSTDPSDTARGDVQPVTFTFDNWTMNWTATVPTPEIKVIAEDRGGNENTPVYDEVSTYNQQAASCAYSIWVLEETASIDLQTYLHIDKPEGATTITIGPDSHGQPAPDTYQQDVYSVCRLPSMVISTTLTDGPEPTFSGTVRDTRGTRTYQLTPQRLTY</sequence>
<dbReference type="Gene3D" id="2.60.40.10">
    <property type="entry name" value="Immunoglobulins"/>
    <property type="match status" value="1"/>
</dbReference>
<evidence type="ECO:0000256" key="1">
    <source>
        <dbReference type="SAM" id="SignalP"/>
    </source>
</evidence>
<accession>E8UAZ0</accession>
<dbReference type="PROSITE" id="PS51257">
    <property type="entry name" value="PROKAR_LIPOPROTEIN"/>
    <property type="match status" value="1"/>
</dbReference>
<dbReference type="KEGG" id="dmr:Deima_2596"/>
<evidence type="ECO:0000313" key="3">
    <source>
        <dbReference type="Proteomes" id="UP000008635"/>
    </source>
</evidence>
<name>E8UAZ0_DEIML</name>
<keyword evidence="1" id="KW-0732">Signal</keyword>
<dbReference type="RefSeq" id="WP_013557733.1">
    <property type="nucleotide sequence ID" value="NC_014958.1"/>
</dbReference>
<dbReference type="AlphaFoldDB" id="E8UAZ0"/>
<reference evidence="3" key="2">
    <citation type="submission" date="2011-01" db="EMBL/GenBank/DDBJ databases">
        <title>The complete genome of Deinococcus maricopensis DSM 21211.</title>
        <authorList>
            <consortium name="US DOE Joint Genome Institute (JGI-PGF)"/>
            <person name="Lucas S."/>
            <person name="Copeland A."/>
            <person name="Lapidus A."/>
            <person name="Goodwin L."/>
            <person name="Pitluck S."/>
            <person name="Kyrpides N."/>
            <person name="Mavromatis K."/>
            <person name="Pagani I."/>
            <person name="Ivanova N."/>
            <person name="Ovchinnikova G."/>
            <person name="Zeytun A."/>
            <person name="Detter J.C."/>
            <person name="Han C."/>
            <person name="Land M."/>
            <person name="Hauser L."/>
            <person name="Markowitz V."/>
            <person name="Cheng J.-F."/>
            <person name="Hugenholtz P."/>
            <person name="Woyke T."/>
            <person name="Wu D."/>
            <person name="Pukall R."/>
            <person name="Gehrich-Schroeter G."/>
            <person name="Brambilla E."/>
            <person name="Klenk H.-P."/>
            <person name="Eisen J.A."/>
        </authorList>
    </citation>
    <scope>NUCLEOTIDE SEQUENCE [LARGE SCALE GENOMIC DNA]</scope>
    <source>
        <strain evidence="3">DSM 21211 / LMG 22137 / NRRL B-23946 / LB-34</strain>
    </source>
</reference>
<dbReference type="OrthoDB" id="52353at2"/>
<gene>
    <name evidence="2" type="ordered locus">Deima_2596</name>
</gene>
<keyword evidence="3" id="KW-1185">Reference proteome</keyword>
<reference evidence="2 3" key="1">
    <citation type="journal article" date="2011" name="Stand. Genomic Sci.">
        <title>Complete genome sequence of Deinococcus maricopensis type strain (LB-34).</title>
        <authorList>
            <person name="Pukall R."/>
            <person name="Zeytun A."/>
            <person name="Lucas S."/>
            <person name="Lapidus A."/>
            <person name="Hammon N."/>
            <person name="Deshpande S."/>
            <person name="Nolan M."/>
            <person name="Cheng J.F."/>
            <person name="Pitluck S."/>
            <person name="Liolios K."/>
            <person name="Pagani I."/>
            <person name="Mikhailova N."/>
            <person name="Ivanova N."/>
            <person name="Mavromatis K."/>
            <person name="Pati A."/>
            <person name="Tapia R."/>
            <person name="Han C."/>
            <person name="Goodwin L."/>
            <person name="Chen A."/>
            <person name="Palaniappan K."/>
            <person name="Land M."/>
            <person name="Hauser L."/>
            <person name="Chang Y.J."/>
            <person name="Jeffries C.D."/>
            <person name="Brambilla E.M."/>
            <person name="Rohde M."/>
            <person name="Goker M."/>
            <person name="Detter J.C."/>
            <person name="Woyke T."/>
            <person name="Bristow J."/>
            <person name="Eisen J.A."/>
            <person name="Markowitz V."/>
            <person name="Hugenholtz P."/>
            <person name="Kyrpides N.C."/>
            <person name="Klenk H.P."/>
        </authorList>
    </citation>
    <scope>NUCLEOTIDE SEQUENCE [LARGE SCALE GENOMIC DNA]</scope>
    <source>
        <strain evidence="3">DSM 21211 / LMG 22137 / NRRL B-23946 / LB-34</strain>
    </source>
</reference>
<dbReference type="InterPro" id="IPR013783">
    <property type="entry name" value="Ig-like_fold"/>
</dbReference>